<name>Q21PZ9_ALBFT</name>
<geneLocation type="plasmid" evidence="2">
    <name>pDSM15236</name>
</geneLocation>
<dbReference type="HOGENOM" id="CLU_2013486_0_0_4"/>
<gene>
    <name evidence="1" type="ordered locus">Rfer_4460</name>
</gene>
<keyword evidence="1" id="KW-0614">Plasmid</keyword>
<evidence type="ECO:0000313" key="2">
    <source>
        <dbReference type="Proteomes" id="UP000008332"/>
    </source>
</evidence>
<reference evidence="2" key="1">
    <citation type="submission" date="2006-02" db="EMBL/GenBank/DDBJ databases">
        <title>Complete sequence of plasmid 1 of Rhodoferax ferrireducens DSM 15236.</title>
        <authorList>
            <person name="Copeland A."/>
            <person name="Lucas S."/>
            <person name="Lapidus A."/>
            <person name="Barry K."/>
            <person name="Detter J.C."/>
            <person name="Glavina del Rio T."/>
            <person name="Hammon N."/>
            <person name="Israni S."/>
            <person name="Pitluck S."/>
            <person name="Brettin T."/>
            <person name="Bruce D."/>
            <person name="Han C."/>
            <person name="Tapia R."/>
            <person name="Gilna P."/>
            <person name="Kiss H."/>
            <person name="Schmutz J."/>
            <person name="Larimer F."/>
            <person name="Land M."/>
            <person name="Kyrpides N."/>
            <person name="Ivanova N."/>
            <person name="Richardson P."/>
        </authorList>
    </citation>
    <scope>NUCLEOTIDE SEQUENCE [LARGE SCALE GENOMIC DNA]</scope>
    <source>
        <strain evidence="2">ATCC BAA-621 / DSM 15236 / T118</strain>
        <plasmid evidence="2">Plasmid pDSM15236</plasmid>
    </source>
</reference>
<dbReference type="Proteomes" id="UP000008332">
    <property type="component" value="Plasmid unnamed1"/>
</dbReference>
<dbReference type="EMBL" id="CP000268">
    <property type="protein sequence ID" value="ABD72146.1"/>
    <property type="molecule type" value="Genomic_DNA"/>
</dbReference>
<keyword evidence="2" id="KW-1185">Reference proteome</keyword>
<evidence type="ECO:0000313" key="1">
    <source>
        <dbReference type="EMBL" id="ABD72146.1"/>
    </source>
</evidence>
<sequence>MMKLINSPVRSSSLAYWFSPKRGQSMAAAKKIVHKQERAQLRQLARKDLLVNHLVDLAEKVEQDRLDREAAFVNLMRKAMAKKHPGQPAPKARSEVSTGVRYEVRVSTSEDRKFAVLASCAID</sequence>
<dbReference type="KEGG" id="rfr:Rfer_4460"/>
<dbReference type="AlphaFoldDB" id="Q21PZ9"/>
<organism evidence="1 2">
    <name type="scientific">Albidiferax ferrireducens (strain ATCC BAA-621 / DSM 15236 / T118)</name>
    <name type="common">Rhodoferax ferrireducens</name>
    <dbReference type="NCBI Taxonomy" id="338969"/>
    <lineage>
        <taxon>Bacteria</taxon>
        <taxon>Pseudomonadati</taxon>
        <taxon>Pseudomonadota</taxon>
        <taxon>Betaproteobacteria</taxon>
        <taxon>Burkholderiales</taxon>
        <taxon>Comamonadaceae</taxon>
        <taxon>Rhodoferax</taxon>
    </lineage>
</organism>
<protein>
    <submittedName>
        <fullName evidence="1">Uncharacterized protein</fullName>
    </submittedName>
</protein>
<proteinExistence type="predicted"/>
<accession>Q21PZ9</accession>